<proteinExistence type="inferred from homology"/>
<evidence type="ECO:0000256" key="2">
    <source>
        <dbReference type="ARBA" id="ARBA00004137"/>
    </source>
</evidence>
<dbReference type="GO" id="GO:0071169">
    <property type="term" value="P:establishment of protein localization to chromatin"/>
    <property type="evidence" value="ECO:0007669"/>
    <property type="project" value="TreeGrafter"/>
</dbReference>
<dbReference type="InterPro" id="IPR011989">
    <property type="entry name" value="ARM-like"/>
</dbReference>
<keyword evidence="7 9" id="KW-0539">Nucleus</keyword>
<comment type="subcellular location">
    <subcellularLocation>
        <location evidence="2">Mitochondrion inner membrane</location>
        <topology evidence="2">Peripheral membrane protein</topology>
        <orientation evidence="2">Intermembrane side</orientation>
    </subcellularLocation>
    <subcellularLocation>
        <location evidence="1 9">Nucleus</location>
    </subcellularLocation>
</comment>
<dbReference type="InterPro" id="IPR018247">
    <property type="entry name" value="EF_Hand_1_Ca_BS"/>
</dbReference>
<dbReference type="InterPro" id="IPR033031">
    <property type="entry name" value="Scc2/Nipped-B"/>
</dbReference>
<evidence type="ECO:0000256" key="4">
    <source>
        <dbReference type="ARBA" id="ARBA00022737"/>
    </source>
</evidence>
<keyword evidence="4 9" id="KW-0677">Repeat</keyword>
<name>A0A0F8XFQ2_9EURO</name>
<dbReference type="FunFam" id="3.50.50.100:FF:000005">
    <property type="entry name" value="NADH-ubiquinone oxidoreductase 64 kDa subunit"/>
    <property type="match status" value="1"/>
</dbReference>
<dbReference type="InterPro" id="IPR054585">
    <property type="entry name" value="NDH2-like_C"/>
</dbReference>
<organism evidence="12 13">
    <name type="scientific">Aspergillus rambellii</name>
    <dbReference type="NCBI Taxonomy" id="308745"/>
    <lineage>
        <taxon>Eukaryota</taxon>
        <taxon>Fungi</taxon>
        <taxon>Dikarya</taxon>
        <taxon>Ascomycota</taxon>
        <taxon>Pezizomycotina</taxon>
        <taxon>Eurotiomycetes</taxon>
        <taxon>Eurotiomycetidae</taxon>
        <taxon>Eurotiales</taxon>
        <taxon>Aspergillaceae</taxon>
        <taxon>Aspergillus</taxon>
        <taxon>Aspergillus subgen. Nidulantes</taxon>
    </lineage>
</organism>
<dbReference type="GO" id="GO:1990414">
    <property type="term" value="P:replication-born double-strand break repair via sister chromatid exchange"/>
    <property type="evidence" value="ECO:0007669"/>
    <property type="project" value="TreeGrafter"/>
</dbReference>
<dbReference type="SMART" id="SM00054">
    <property type="entry name" value="EFh"/>
    <property type="match status" value="1"/>
</dbReference>
<dbReference type="EMBL" id="JZBS01001500">
    <property type="protein sequence ID" value="KKK22422.1"/>
    <property type="molecule type" value="Genomic_DNA"/>
</dbReference>
<dbReference type="GO" id="GO:0034087">
    <property type="term" value="P:establishment of mitotic sister chromatid cohesion"/>
    <property type="evidence" value="ECO:0007669"/>
    <property type="project" value="TreeGrafter"/>
</dbReference>
<feature type="region of interest" description="Disordered" evidence="10">
    <location>
        <begin position="1556"/>
        <end position="1629"/>
    </location>
</feature>
<keyword evidence="13" id="KW-1185">Reference proteome</keyword>
<dbReference type="Gene3D" id="1.25.10.10">
    <property type="entry name" value="Leucine-rich Repeat Variant"/>
    <property type="match status" value="1"/>
</dbReference>
<comment type="similarity">
    <text evidence="3 9">Belongs to the SCC2/Nipped-B family.</text>
</comment>
<evidence type="ECO:0000256" key="9">
    <source>
        <dbReference type="RuleBase" id="RU364107"/>
    </source>
</evidence>
<dbReference type="Pfam" id="PF12830">
    <property type="entry name" value="Nipped-B_C"/>
    <property type="match status" value="1"/>
</dbReference>
<dbReference type="InterPro" id="IPR036188">
    <property type="entry name" value="FAD/NAD-bd_sf"/>
</dbReference>
<reference evidence="12 13" key="1">
    <citation type="submission" date="2015-02" db="EMBL/GenBank/DDBJ databases">
        <title>Draft Genome Sequences of Two Closely-Related Aflatoxigenic Aspergillus Species Obtained from the Cote d'Ivoire.</title>
        <authorList>
            <person name="Moore G.G."/>
            <person name="Beltz S.B."/>
            <person name="Mack B.M."/>
        </authorList>
    </citation>
    <scope>NUCLEOTIDE SEQUENCE [LARGE SCALE GENOMIC DNA]</scope>
    <source>
        <strain evidence="12 13">SRRC1468</strain>
    </source>
</reference>
<dbReference type="SUPFAM" id="SSF48371">
    <property type="entry name" value="ARM repeat"/>
    <property type="match status" value="1"/>
</dbReference>
<dbReference type="SUPFAM" id="SSF47473">
    <property type="entry name" value="EF-hand"/>
    <property type="match status" value="1"/>
</dbReference>
<dbReference type="GO" id="GO:0140588">
    <property type="term" value="P:chromatin looping"/>
    <property type="evidence" value="ECO:0007669"/>
    <property type="project" value="InterPro"/>
</dbReference>
<keyword evidence="6" id="KW-0809">Transit peptide</keyword>
<dbReference type="CDD" id="cd23958">
    <property type="entry name" value="SCC2"/>
    <property type="match status" value="1"/>
</dbReference>
<evidence type="ECO:0000256" key="3">
    <source>
        <dbReference type="ARBA" id="ARBA00009252"/>
    </source>
</evidence>
<keyword evidence="8 9" id="KW-0131">Cell cycle</keyword>
<comment type="caution">
    <text evidence="12">The sequence shown here is derived from an EMBL/GenBank/DDBJ whole genome shotgun (WGS) entry which is preliminary data.</text>
</comment>
<dbReference type="GO" id="GO:0005743">
    <property type="term" value="C:mitochondrial inner membrane"/>
    <property type="evidence" value="ECO:0007669"/>
    <property type="project" value="UniProtKB-SubCell"/>
</dbReference>
<feature type="region of interest" description="Disordered" evidence="10">
    <location>
        <begin position="424"/>
        <end position="456"/>
    </location>
</feature>
<dbReference type="PROSITE" id="PS00018">
    <property type="entry name" value="EF_HAND_1"/>
    <property type="match status" value="1"/>
</dbReference>
<sequence>MYSTPIFGLDCILRPDVGRPPTTTSINHILQSGRIALNDLNIEIRSGQHESNRLETSREYLQQLLDGEQLTEFHSAPKKRKLSAGGDGNLAAIRLKDQKEEADAALVKLQDLLHDIFESENQYDPVSSDAGPDRASVIFSSPHSLEINGPVLSSDAHSRLQKAIKKVVSFNRLQDIPSDYLTRIQKLCEKPIIAAQSPDLKLEDASDESVTQDWLRRLDDMHNALLAVGTLLQTMSGSQTERDLCPEDLIEAIPNVLNQAFDHCIIPAVEARPGGKEGKFFEFFSQQRRAIGSVIQQSKRVLSLFADFLARIDVSEGTITAIEFFAAKLIFVENSHTEKDSAVGYQKYESVRRGAMDVLAKIFSKYPAQRPFILDEILVSLEKLPSTRQSARQFKLVDGKNIQLLTALVMQLVQTTALDTPLSRSAKHKRKIPKSEEEEEEDEPAGDGQVIDDDDEPDVSLERLAAKVNRLYDNAVRSAQYIVKFIVQRAMTSTKTGDQPYRNILDLFTEDLIGVLGSTDWPAAELLLRIMASHMVSIADLDKSPATAKSMALELLGWMGSAISDLISTAQHLLPAMEESDTELADYLKQLFDEYSNRALHPQDLVVSDGPYRMTLEYFIQDHSLDNWQLTSARGYFLAQWAKTFCSIYYNSEDKDGVTYDDATENLVQLFANLFSDPLWLETHRQFDKIPTAHGRFAYILTVLNSSFCKAFDTILKVLLNSITSDQAKVRSRSLKSVIYMLEKDPSLLDRDASVMRVILRCATDASPMVRDSALSLIAKCMILKPKLEEDGCRSILACAADPTAGVRKRCIGLLKDIYLKTTRLELKLAILDSFLQRTVDLEESVAALARQTFEEIWLTPFHELIDSSQDNPKLKVGLGERVALFVNLVQRSETALDTLGACLKKLLSDSSKSSSLNFKVCKTMVSTMFERLVEDNESSGKEFQQALLQTVTVFAKANAKLFRPDQLETLHPYIGHLATAEDLFLFRSVVVIYRCVLPFLSTAHNTLLKEVQNDLFKSVAKLARSELNEVMACLWTINGVLHNTDRLVKLTISVLKPIQHYKNIDLSSSTNSAVLARAKSYIRIAGCVGRHCDLEKYEPHFKNAFPSWKGGSVAGLMVDSIIPFTLKTQPLELRVMSLESLGSICQSWPAQFGREESRRVLSMVFDEDNPSLQNIVLKSFADFFAMHEGKAEKTVLSAAEATDLENTTRLGGSLKASDNDGAAALIAQHFLKNMLRVAQSRQDSYALTAIELIASINRQGLVHPKECAGVLVSLETSTVPAIAKVAFETHKMLHQQYESMFEREYMRAVHEAFYYQRDVVGDTMGALARPYGSKLGPLFEIVKISNSRYQKKFLANLCAKVDFELKKLDISGDPPEHLLLARFISQNLAFFDYHQLAELVPTISCMERIVSATGTIVAHTIETELFPYKSEPPPVNGAAEPMAENPVNAMPLHNINPATLRLLTVAAASLSMLWEARTYLRRLYGVAAHIRNKNSKAGAKELNKSATKVHGITGDKFWEAIARNMACLESEQSMIGKCREFATLLSIDDEFKIGDDEDAEGDGFDGVGEMDDPGAPWIAGQRPAKRKSSVSGQNPSKRPRGRKPGSGKKRASTEPEEEGGWEHMASSPIPQGLVSRAFFSPRFPIRHQTTTAATDAEVSEPSRKLRLRNAIFKSFAYCGFFIIMSSAAVVAFFIYDASTYREDLSAEDIPVSELALNPRRGGPKNLPIAEVLVGDSDSEAMLAQKDKPRLVILGTGWGSIALLKQLNPGDYHVTVVSPTNYFLFTPMLPSATVGTLGLRSLVEPVRRIVQRINGHFIKGEAQDIEFSEKLVEITQVDSKGQKQSFYLPYDKLVIGVGCVTNPHGVKGLENCHFLKSIDDARRVKNKVLDNMELACLPTTNDEERRRLLSFVICGGGPTGVEFAAELFDLLNEDLLHSFPKILRNEISVHIIQSRSHILNTYDEALSKYAEARFARDDVDVLTNSRVKEVRDDRVVFTQEEDGKTVVKEIPMGFCLWSTGVSPADVCKRISDKLDAQNNKHALETDAHLRLIGAPLGDVYAIGDCSTVQHKIAEHIISFLRTVAWEKGKDPQKVHLTFREWRDLATRVKKRFPQASSHLRRLDKLFEQYDKDHSGTLDFEELSELLHQIDTKLTSLPATAQRANQQGQYLGRKLTKIAAALPGMQVNDINHGDLDEAVYKPFNYKHLGSLAYVSNAAVFDFGGMNFAGGVLAMYIWRSIYFTESVSLRTRCMLAMDWAKRALFGRDLMSF</sequence>
<evidence type="ECO:0000313" key="13">
    <source>
        <dbReference type="Proteomes" id="UP000034291"/>
    </source>
</evidence>
<dbReference type="Pfam" id="PF22366">
    <property type="entry name" value="NDH2_C"/>
    <property type="match status" value="1"/>
</dbReference>
<dbReference type="InterPro" id="IPR002048">
    <property type="entry name" value="EF_hand_dom"/>
</dbReference>
<dbReference type="InterPro" id="IPR024986">
    <property type="entry name" value="Nipped-B_C"/>
</dbReference>
<dbReference type="Pfam" id="PF12765">
    <property type="entry name" value="Cohesin_HEAT"/>
    <property type="match status" value="1"/>
</dbReference>
<evidence type="ECO:0000256" key="8">
    <source>
        <dbReference type="ARBA" id="ARBA00023306"/>
    </source>
</evidence>
<dbReference type="GO" id="GO:0016491">
    <property type="term" value="F:oxidoreductase activity"/>
    <property type="evidence" value="ECO:0007669"/>
    <property type="project" value="InterPro"/>
</dbReference>
<accession>A0A0F8XFQ2</accession>
<protein>
    <recommendedName>
        <fullName evidence="9">Sister chromatid cohesion protein</fullName>
    </recommendedName>
</protein>
<dbReference type="InterPro" id="IPR023753">
    <property type="entry name" value="FAD/NAD-binding_dom"/>
</dbReference>
<evidence type="ECO:0000256" key="10">
    <source>
        <dbReference type="SAM" id="MobiDB-lite"/>
    </source>
</evidence>
<evidence type="ECO:0000256" key="6">
    <source>
        <dbReference type="ARBA" id="ARBA00022946"/>
    </source>
</evidence>
<dbReference type="InterPro" id="IPR011992">
    <property type="entry name" value="EF-hand-dom_pair"/>
</dbReference>
<feature type="compositionally biased region" description="Acidic residues" evidence="10">
    <location>
        <begin position="1556"/>
        <end position="1573"/>
    </location>
</feature>
<gene>
    <name evidence="12" type="ORF">ARAM_001427</name>
</gene>
<dbReference type="GO" id="GO:0005509">
    <property type="term" value="F:calcium ion binding"/>
    <property type="evidence" value="ECO:0007669"/>
    <property type="project" value="InterPro"/>
</dbReference>
<evidence type="ECO:0000256" key="5">
    <source>
        <dbReference type="ARBA" id="ARBA00022837"/>
    </source>
</evidence>
<dbReference type="FunFam" id="1.25.10.10:FF:000494">
    <property type="entry name" value="Sister chromatid cohesion protein"/>
    <property type="match status" value="1"/>
</dbReference>
<dbReference type="Proteomes" id="UP000034291">
    <property type="component" value="Unassembled WGS sequence"/>
</dbReference>
<dbReference type="GO" id="GO:0090694">
    <property type="term" value="C:Scc2-Scc4 cohesin loading complex"/>
    <property type="evidence" value="ECO:0007669"/>
    <property type="project" value="TreeGrafter"/>
</dbReference>
<feature type="domain" description="EF-hand" evidence="11">
    <location>
        <begin position="2117"/>
        <end position="2152"/>
    </location>
</feature>
<evidence type="ECO:0000256" key="7">
    <source>
        <dbReference type="ARBA" id="ARBA00023242"/>
    </source>
</evidence>
<dbReference type="PANTHER" id="PTHR21704:SF18">
    <property type="entry name" value="NIPPED-B-LIKE PROTEIN"/>
    <property type="match status" value="1"/>
</dbReference>
<feature type="compositionally biased region" description="Basic residues" evidence="10">
    <location>
        <begin position="1598"/>
        <end position="1611"/>
    </location>
</feature>
<dbReference type="OrthoDB" id="418242at2759"/>
<evidence type="ECO:0000259" key="11">
    <source>
        <dbReference type="PROSITE" id="PS50222"/>
    </source>
</evidence>
<dbReference type="SUPFAM" id="SSF51905">
    <property type="entry name" value="FAD/NAD(P)-binding domain"/>
    <property type="match status" value="2"/>
</dbReference>
<dbReference type="PROSITE" id="PS50222">
    <property type="entry name" value="EF_HAND_2"/>
    <property type="match status" value="1"/>
</dbReference>
<dbReference type="GO" id="GO:0061775">
    <property type="term" value="F:cohesin loader activity"/>
    <property type="evidence" value="ECO:0007669"/>
    <property type="project" value="InterPro"/>
</dbReference>
<keyword evidence="5" id="KW-0106">Calcium</keyword>
<dbReference type="FunFam" id="3.50.50.100:FF:000002">
    <property type="entry name" value="External alternative NAD(P)H-ubiquinone oxidoreductase B1, mitochondrial"/>
    <property type="match status" value="1"/>
</dbReference>
<dbReference type="STRING" id="308745.A0A0F8XFQ2"/>
<dbReference type="PANTHER" id="PTHR21704">
    <property type="entry name" value="NIPPED-B-LIKE PROTEIN DELANGIN SCC2-RELATED"/>
    <property type="match status" value="1"/>
</dbReference>
<dbReference type="GO" id="GO:0010468">
    <property type="term" value="P:regulation of gene expression"/>
    <property type="evidence" value="ECO:0007669"/>
    <property type="project" value="InterPro"/>
</dbReference>
<dbReference type="GO" id="GO:0003682">
    <property type="term" value="F:chromatin binding"/>
    <property type="evidence" value="ECO:0007669"/>
    <property type="project" value="TreeGrafter"/>
</dbReference>
<evidence type="ECO:0000256" key="1">
    <source>
        <dbReference type="ARBA" id="ARBA00004123"/>
    </source>
</evidence>
<dbReference type="Pfam" id="PF07992">
    <property type="entry name" value="Pyr_redox_2"/>
    <property type="match status" value="1"/>
</dbReference>
<dbReference type="InterPro" id="IPR016024">
    <property type="entry name" value="ARM-type_fold"/>
</dbReference>
<feature type="compositionally biased region" description="Acidic residues" evidence="10">
    <location>
        <begin position="436"/>
        <end position="456"/>
    </location>
</feature>
<evidence type="ECO:0000313" key="12">
    <source>
        <dbReference type="EMBL" id="KKK22422.1"/>
    </source>
</evidence>
<dbReference type="Gene3D" id="3.50.50.100">
    <property type="match status" value="2"/>
</dbReference>
<dbReference type="InterPro" id="IPR026003">
    <property type="entry name" value="Cohesin_HEAT"/>
</dbReference>